<dbReference type="EMBL" id="PKGZ01000003">
    <property type="protein sequence ID" value="PKY91399.1"/>
    <property type="molecule type" value="Genomic_DNA"/>
</dbReference>
<name>A0A2I1K6Y1_9LACT</name>
<reference evidence="1 2" key="1">
    <citation type="submission" date="2017-12" db="EMBL/GenBank/DDBJ databases">
        <title>Phylogenetic diversity of female urinary microbiome.</title>
        <authorList>
            <person name="Thomas-White K."/>
            <person name="Wolfe A.J."/>
        </authorList>
    </citation>
    <scope>NUCLEOTIDE SEQUENCE [LARGE SCALE GENOMIC DNA]</scope>
    <source>
        <strain evidence="1 2">UMB0844</strain>
    </source>
</reference>
<evidence type="ECO:0000313" key="2">
    <source>
        <dbReference type="Proteomes" id="UP000234775"/>
    </source>
</evidence>
<comment type="caution">
    <text evidence="1">The sequence shown here is derived from an EMBL/GenBank/DDBJ whole genome shotgun (WGS) entry which is preliminary data.</text>
</comment>
<evidence type="ECO:0000313" key="1">
    <source>
        <dbReference type="EMBL" id="PKY91399.1"/>
    </source>
</evidence>
<dbReference type="Proteomes" id="UP000234775">
    <property type="component" value="Unassembled WGS sequence"/>
</dbReference>
<accession>A0A2I1K6Y1</accession>
<dbReference type="AlphaFoldDB" id="A0A2I1K6Y1"/>
<proteinExistence type="predicted"/>
<protein>
    <submittedName>
        <fullName evidence="1">Uncharacterized protein</fullName>
    </submittedName>
</protein>
<keyword evidence="2" id="KW-1185">Reference proteome</keyword>
<gene>
    <name evidence="1" type="ORF">CYJ27_04825</name>
</gene>
<sequence>MSRSKALLQDKDSLDNRSKEAQEIIDYHRLIQGNSPDDLKDYGKYIYYMTRAYAIKEMDKTNEKGEKILPGVFSDKQEQMSKKDKLIFSKVLTDAQKKDPVCGKMWFPLIISF</sequence>
<organism evidence="1 2">
    <name type="scientific">Aerococcus christensenii</name>
    <dbReference type="NCBI Taxonomy" id="87541"/>
    <lineage>
        <taxon>Bacteria</taxon>
        <taxon>Bacillati</taxon>
        <taxon>Bacillota</taxon>
        <taxon>Bacilli</taxon>
        <taxon>Lactobacillales</taxon>
        <taxon>Aerococcaceae</taxon>
        <taxon>Aerococcus</taxon>
    </lineage>
</organism>